<dbReference type="AlphaFoldDB" id="K1T7D3"/>
<reference evidence="1" key="1">
    <citation type="journal article" date="2013" name="Environ. Microbiol.">
        <title>Microbiota from the distal guts of lean and obese adolescents exhibit partial functional redundancy besides clear differences in community structure.</title>
        <authorList>
            <person name="Ferrer M."/>
            <person name="Ruiz A."/>
            <person name="Lanza F."/>
            <person name="Haange S.B."/>
            <person name="Oberbach A."/>
            <person name="Till H."/>
            <person name="Bargiela R."/>
            <person name="Campoy C."/>
            <person name="Segura M.T."/>
            <person name="Richter M."/>
            <person name="von Bergen M."/>
            <person name="Seifert J."/>
            <person name="Suarez A."/>
        </authorList>
    </citation>
    <scope>NUCLEOTIDE SEQUENCE</scope>
</reference>
<sequence>QVTKVLMPNGKYRYPTVYFTVNDDVKALTAEQLDKIRIPVYKQLI</sequence>
<organism evidence="1">
    <name type="scientific">human gut metagenome</name>
    <dbReference type="NCBI Taxonomy" id="408170"/>
    <lineage>
        <taxon>unclassified sequences</taxon>
        <taxon>metagenomes</taxon>
        <taxon>organismal metagenomes</taxon>
    </lineage>
</organism>
<proteinExistence type="predicted"/>
<comment type="caution">
    <text evidence="1">The sequence shown here is derived from an EMBL/GenBank/DDBJ whole genome shotgun (WGS) entry which is preliminary data.</text>
</comment>
<accession>K1T7D3</accession>
<gene>
    <name evidence="1" type="ORF">OBE_11638</name>
</gene>
<name>K1T7D3_9ZZZZ</name>
<keyword evidence="1" id="KW-0238">DNA-binding</keyword>
<evidence type="ECO:0000313" key="1">
    <source>
        <dbReference type="EMBL" id="EKC55281.1"/>
    </source>
</evidence>
<feature type="non-terminal residue" evidence="1">
    <location>
        <position position="1"/>
    </location>
</feature>
<dbReference type="GO" id="GO:0003677">
    <property type="term" value="F:DNA binding"/>
    <property type="evidence" value="ECO:0007669"/>
    <property type="project" value="UniProtKB-KW"/>
</dbReference>
<protein>
    <submittedName>
        <fullName evidence="1">DNA-binding response regulator, AraC family</fullName>
    </submittedName>
</protein>
<dbReference type="EMBL" id="AJWZ01008024">
    <property type="protein sequence ID" value="EKC55281.1"/>
    <property type="molecule type" value="Genomic_DNA"/>
</dbReference>